<keyword evidence="2" id="KW-1185">Reference proteome</keyword>
<proteinExistence type="predicted"/>
<name>A0A6G0WDK8_9STRA</name>
<dbReference type="Proteomes" id="UP000481153">
    <property type="component" value="Unassembled WGS sequence"/>
</dbReference>
<dbReference type="PANTHER" id="PTHR33939:SF1">
    <property type="entry name" value="DUF4371 DOMAIN-CONTAINING PROTEIN"/>
    <property type="match status" value="1"/>
</dbReference>
<organism evidence="1 2">
    <name type="scientific">Aphanomyces euteiches</name>
    <dbReference type="NCBI Taxonomy" id="100861"/>
    <lineage>
        <taxon>Eukaryota</taxon>
        <taxon>Sar</taxon>
        <taxon>Stramenopiles</taxon>
        <taxon>Oomycota</taxon>
        <taxon>Saprolegniomycetes</taxon>
        <taxon>Saprolegniales</taxon>
        <taxon>Verrucalvaceae</taxon>
        <taxon>Aphanomyces</taxon>
    </lineage>
</organism>
<dbReference type="EMBL" id="VJMJ01000244">
    <property type="protein sequence ID" value="KAF0725302.1"/>
    <property type="molecule type" value="Genomic_DNA"/>
</dbReference>
<dbReference type="PANTHER" id="PTHR33939">
    <property type="entry name" value="PROTEIN CBG22215"/>
    <property type="match status" value="1"/>
</dbReference>
<comment type="caution">
    <text evidence="1">The sequence shown here is derived from an EMBL/GenBank/DDBJ whole genome shotgun (WGS) entry which is preliminary data.</text>
</comment>
<dbReference type="VEuPathDB" id="FungiDB:AeMF1_020785"/>
<accession>A0A6G0WDK8</accession>
<sequence length="201" mass="22712">MFTHDYFVAWFESVLDELDALNKANVVFALDNAKYHRGKPAGTPTGAMKKSSMLEACEAYGLPVDPTSSKVVIWEKLKNYLDLNVKPQIETMAAERGHLVAWTPPYHSDLQPIELVWSYIKGKVGRQYTADTKFEDVRRRLDEAFENLSSSTIFNCITHTEKKIADISKHINDLDLADHSVSDGDEAYQSDMSSDNDFDIS</sequence>
<evidence type="ECO:0000313" key="1">
    <source>
        <dbReference type="EMBL" id="KAF0725302.1"/>
    </source>
</evidence>
<dbReference type="Gene3D" id="3.30.420.10">
    <property type="entry name" value="Ribonuclease H-like superfamily/Ribonuclease H"/>
    <property type="match status" value="1"/>
</dbReference>
<dbReference type="InterPro" id="IPR036397">
    <property type="entry name" value="RNaseH_sf"/>
</dbReference>
<evidence type="ECO:0008006" key="3">
    <source>
        <dbReference type="Google" id="ProtNLM"/>
    </source>
</evidence>
<dbReference type="AlphaFoldDB" id="A0A6G0WDK8"/>
<protein>
    <recommendedName>
        <fullName evidence="3">Tc1-like transposase DDE domain-containing protein</fullName>
    </recommendedName>
</protein>
<reference evidence="1 2" key="1">
    <citation type="submission" date="2019-07" db="EMBL/GenBank/DDBJ databases">
        <title>Genomics analysis of Aphanomyces spp. identifies a new class of oomycete effector associated with host adaptation.</title>
        <authorList>
            <person name="Gaulin E."/>
        </authorList>
    </citation>
    <scope>NUCLEOTIDE SEQUENCE [LARGE SCALE GENOMIC DNA]</scope>
    <source>
        <strain evidence="1 2">ATCC 201684</strain>
    </source>
</reference>
<dbReference type="GO" id="GO:0003676">
    <property type="term" value="F:nucleic acid binding"/>
    <property type="evidence" value="ECO:0007669"/>
    <property type="project" value="InterPro"/>
</dbReference>
<evidence type="ECO:0000313" key="2">
    <source>
        <dbReference type="Proteomes" id="UP000481153"/>
    </source>
</evidence>
<gene>
    <name evidence="1" type="ORF">Ae201684_016199</name>
</gene>